<dbReference type="KEGG" id="smon:AWR27_03275"/>
<name>A0A1P9WST6_9BACT</name>
<accession>A0A1P9WST6</accession>
<keyword evidence="2" id="KW-1185">Reference proteome</keyword>
<dbReference type="AlphaFoldDB" id="A0A1P9WST6"/>
<evidence type="ECO:0000313" key="2">
    <source>
        <dbReference type="Proteomes" id="UP000187941"/>
    </source>
</evidence>
<dbReference type="EMBL" id="CP014263">
    <property type="protein sequence ID" value="AQG78444.1"/>
    <property type="molecule type" value="Genomic_DNA"/>
</dbReference>
<dbReference type="RefSeq" id="WP_077129885.1">
    <property type="nucleotide sequence ID" value="NZ_CP014263.1"/>
</dbReference>
<dbReference type="Proteomes" id="UP000187941">
    <property type="component" value="Chromosome"/>
</dbReference>
<dbReference type="OrthoDB" id="1523307at2"/>
<reference evidence="1 2" key="1">
    <citation type="submission" date="2016-01" db="EMBL/GenBank/DDBJ databases">
        <authorList>
            <person name="Oliw E.H."/>
        </authorList>
    </citation>
    <scope>NUCLEOTIDE SEQUENCE [LARGE SCALE GENOMIC DNA]</scope>
    <source>
        <strain evidence="1 2">DY10</strain>
    </source>
</reference>
<protein>
    <submittedName>
        <fullName evidence="1">Uncharacterized protein</fullName>
    </submittedName>
</protein>
<proteinExistence type="predicted"/>
<organism evidence="1 2">
    <name type="scientific">Spirosoma montaniterrae</name>
    <dbReference type="NCBI Taxonomy" id="1178516"/>
    <lineage>
        <taxon>Bacteria</taxon>
        <taxon>Pseudomonadati</taxon>
        <taxon>Bacteroidota</taxon>
        <taxon>Cytophagia</taxon>
        <taxon>Cytophagales</taxon>
        <taxon>Cytophagaceae</taxon>
        <taxon>Spirosoma</taxon>
    </lineage>
</organism>
<sequence>MRKLQSDWFTQNWLDAEYQKYVLLAYLQAVRQNFDDDKLCPDLPDLRNHYESGVRFSRGKGTLNAAFPKRVAGITGPPPQIAYKSEVTDDGYMAEVDAILDFALPRFQAMLSEGQQRWTDIVQTLTLAPVGLMPLRPEEGYLLLHATNQAETQIYYFVVTLYSDNEPGGRLVQLRFMEAVRKNLAITYETIKLDLIRRHRHLPNPATFMLETRRAYPIQETLLPIARQLLAKQVAQS</sequence>
<gene>
    <name evidence="1" type="ORF">AWR27_03275</name>
</gene>
<dbReference type="STRING" id="1178516.AWR27_03275"/>
<evidence type="ECO:0000313" key="1">
    <source>
        <dbReference type="EMBL" id="AQG78444.1"/>
    </source>
</evidence>